<protein>
    <submittedName>
        <fullName evidence="1">Uncharacterized protein</fullName>
    </submittedName>
</protein>
<reference evidence="1" key="1">
    <citation type="submission" date="2020-12" db="EMBL/GenBank/DDBJ databases">
        <authorList>
            <person name="Hahn C.J."/>
            <person name="Laso-Perez R."/>
            <person name="Vulcano F."/>
            <person name="Vaziourakis K.-M."/>
            <person name="Stokke R."/>
            <person name="Steen I.H."/>
            <person name="Teske A."/>
            <person name="Boetius A."/>
            <person name="Liebeke M."/>
            <person name="Amann R."/>
            <person name="Knittel K."/>
        </authorList>
    </citation>
    <scope>NUCLEOTIDE SEQUENCE</scope>
    <source>
        <strain evidence="1">Gfbio:c6db26ca-90af-429b-aeed-0e3e8aed0b5e:GoM-Arc1_AMV-AAA_792_C10</strain>
    </source>
</reference>
<dbReference type="EMBL" id="CAJHZY010000003">
    <property type="protein sequence ID" value="CAD7766641.1"/>
    <property type="molecule type" value="Genomic_DNA"/>
</dbReference>
<name>A0A811ZZS4_9EURY</name>
<sequence length="105" mass="11960">MPPLIKKPLSLAELSETLRRARPKSILSADYAESADYFRFATHLKQLDQAGSAALFSQPKGKVKKFFTTEPRRTQSVYYFYPLGRRRLDKRAHLFGKAGPMPRSG</sequence>
<dbReference type="AlphaFoldDB" id="A0A811ZZS4"/>
<organism evidence="1 2">
    <name type="scientific">Candidatus Argoarchaeum ethanivorans</name>
    <dbReference type="NCBI Taxonomy" id="2608793"/>
    <lineage>
        <taxon>Archaea</taxon>
        <taxon>Methanobacteriati</taxon>
        <taxon>Methanobacteriota</taxon>
        <taxon>Stenosarchaea group</taxon>
        <taxon>Methanomicrobia</taxon>
        <taxon>Methanosarcinales</taxon>
        <taxon>Methanosarcinales incertae sedis</taxon>
        <taxon>GOM Arc I cluster</taxon>
        <taxon>Candidatus Argoarchaeum</taxon>
    </lineage>
</organism>
<gene>
    <name evidence="1" type="ORF">DNFNHJIP_00039</name>
</gene>
<evidence type="ECO:0000313" key="2">
    <source>
        <dbReference type="Proteomes" id="UP000614580"/>
    </source>
</evidence>
<proteinExistence type="predicted"/>
<dbReference type="Proteomes" id="UP000614580">
    <property type="component" value="Unassembled WGS sequence"/>
</dbReference>
<comment type="caution">
    <text evidence="1">The sequence shown here is derived from an EMBL/GenBank/DDBJ whole genome shotgun (WGS) entry which is preliminary data.</text>
</comment>
<accession>A0A811ZZS4</accession>
<evidence type="ECO:0000313" key="1">
    <source>
        <dbReference type="EMBL" id="CAD7766641.1"/>
    </source>
</evidence>